<dbReference type="SUPFAM" id="SSF53335">
    <property type="entry name" value="S-adenosyl-L-methionine-dependent methyltransferases"/>
    <property type="match status" value="1"/>
</dbReference>
<accession>A0A9W6R882</accession>
<dbReference type="InterPro" id="IPR029063">
    <property type="entry name" value="SAM-dependent_MTases_sf"/>
</dbReference>
<dbReference type="EMBL" id="BSTI01000032">
    <property type="protein sequence ID" value="GLY71156.1"/>
    <property type="molecule type" value="Genomic_DNA"/>
</dbReference>
<sequence length="259" mass="29574">MTTTWISSRMGQFAYFDRQLGHPDWAGKRVLDFGGNVGNILLDPNCTIEHEKYWSIDVSRDSVTEGKRRHPRANFVFYDRYNFEYNSTGTPGLPIPDLGKFDFIVGWSIFTHVSKVETLEFAEQLLGFLTDDGKAAFSFIDPTFTPPPGWARENESPGRSNLQWRLEARRATKPDMDVAGLLARAEQTELTWTTVVNDDELILDPDEDGVSADKPNRFYITFCTPAYMQKLFPQGKVLDPVPPERFHCLVIDKASRRAR</sequence>
<dbReference type="Gene3D" id="3.40.50.150">
    <property type="entry name" value="Vaccinia Virus protein VP39"/>
    <property type="match status" value="1"/>
</dbReference>
<comment type="caution">
    <text evidence="1">The sequence shown here is derived from an EMBL/GenBank/DDBJ whole genome shotgun (WGS) entry which is preliminary data.</text>
</comment>
<dbReference type="AlphaFoldDB" id="A0A9W6R882"/>
<gene>
    <name evidence="1" type="ORF">Atai01_77750</name>
</gene>
<dbReference type="Pfam" id="PF13489">
    <property type="entry name" value="Methyltransf_23"/>
    <property type="match status" value="1"/>
</dbReference>
<evidence type="ECO:0000313" key="1">
    <source>
        <dbReference type="EMBL" id="GLY71156.1"/>
    </source>
</evidence>
<reference evidence="1" key="1">
    <citation type="submission" date="2023-03" db="EMBL/GenBank/DDBJ databases">
        <title>Amycolatopsis taiwanensis NBRC 103393.</title>
        <authorList>
            <person name="Ichikawa N."/>
            <person name="Sato H."/>
            <person name="Tonouchi N."/>
        </authorList>
    </citation>
    <scope>NUCLEOTIDE SEQUENCE</scope>
    <source>
        <strain evidence="1">NBRC 103393</strain>
    </source>
</reference>
<dbReference type="RefSeq" id="WP_156960693.1">
    <property type="nucleotide sequence ID" value="NZ_BSTI01000032.1"/>
</dbReference>
<name>A0A9W6R882_9PSEU</name>
<dbReference type="Proteomes" id="UP001165136">
    <property type="component" value="Unassembled WGS sequence"/>
</dbReference>
<evidence type="ECO:0000313" key="2">
    <source>
        <dbReference type="Proteomes" id="UP001165136"/>
    </source>
</evidence>
<organism evidence="1 2">
    <name type="scientific">Amycolatopsis taiwanensis</name>
    <dbReference type="NCBI Taxonomy" id="342230"/>
    <lineage>
        <taxon>Bacteria</taxon>
        <taxon>Bacillati</taxon>
        <taxon>Actinomycetota</taxon>
        <taxon>Actinomycetes</taxon>
        <taxon>Pseudonocardiales</taxon>
        <taxon>Pseudonocardiaceae</taxon>
        <taxon>Amycolatopsis</taxon>
    </lineage>
</organism>
<protein>
    <recommendedName>
        <fullName evidence="3">Methyltransferase domain-containing protein</fullName>
    </recommendedName>
</protein>
<keyword evidence="2" id="KW-1185">Reference proteome</keyword>
<evidence type="ECO:0008006" key="3">
    <source>
        <dbReference type="Google" id="ProtNLM"/>
    </source>
</evidence>
<proteinExistence type="predicted"/>